<dbReference type="STRING" id="1802223.A2358_02435"/>
<protein>
    <recommendedName>
        <fullName evidence="1">Cupin type-2 domain-containing protein</fullName>
    </recommendedName>
</protein>
<organism evidence="2 3">
    <name type="scientific">Candidatus Staskawiczbacteria bacterium RIFOXYB1_FULL_37_44</name>
    <dbReference type="NCBI Taxonomy" id="1802223"/>
    <lineage>
        <taxon>Bacteria</taxon>
        <taxon>Candidatus Staskawicziibacteriota</taxon>
    </lineage>
</organism>
<dbReference type="PANTHER" id="PTHR37694:SF1">
    <property type="entry name" value="SLR8022 PROTEIN"/>
    <property type="match status" value="1"/>
</dbReference>
<dbReference type="AlphaFoldDB" id="A0A1G2ITG8"/>
<name>A0A1G2ITG8_9BACT</name>
<reference evidence="2 3" key="1">
    <citation type="journal article" date="2016" name="Nat. Commun.">
        <title>Thousands of microbial genomes shed light on interconnected biogeochemical processes in an aquifer system.</title>
        <authorList>
            <person name="Anantharaman K."/>
            <person name="Brown C.T."/>
            <person name="Hug L.A."/>
            <person name="Sharon I."/>
            <person name="Castelle C.J."/>
            <person name="Probst A.J."/>
            <person name="Thomas B.C."/>
            <person name="Singh A."/>
            <person name="Wilkins M.J."/>
            <person name="Karaoz U."/>
            <person name="Brodie E.L."/>
            <person name="Williams K.H."/>
            <person name="Hubbard S.S."/>
            <person name="Banfield J.F."/>
        </authorList>
    </citation>
    <scope>NUCLEOTIDE SEQUENCE [LARGE SCALE GENOMIC DNA]</scope>
</reference>
<dbReference type="Gene3D" id="2.60.120.10">
    <property type="entry name" value="Jelly Rolls"/>
    <property type="match status" value="1"/>
</dbReference>
<sequence length="100" mass="11053">MTKQMNLKENISYSAGGILSKVIEKSEKLDITLFSMAEGTEISEHTSTKQGFVYVIEGKGVFTYAGENIEMLPGVFIKMEKNIAHSLKSSQNTSFILVLT</sequence>
<dbReference type="InterPro" id="IPR011051">
    <property type="entry name" value="RmlC_Cupin_sf"/>
</dbReference>
<evidence type="ECO:0000313" key="3">
    <source>
        <dbReference type="Proteomes" id="UP000178650"/>
    </source>
</evidence>
<dbReference type="CDD" id="cd02230">
    <property type="entry name" value="cupin_HP0902-like"/>
    <property type="match status" value="1"/>
</dbReference>
<proteinExistence type="predicted"/>
<comment type="caution">
    <text evidence="2">The sequence shown here is derived from an EMBL/GenBank/DDBJ whole genome shotgun (WGS) entry which is preliminary data.</text>
</comment>
<dbReference type="Pfam" id="PF07883">
    <property type="entry name" value="Cupin_2"/>
    <property type="match status" value="1"/>
</dbReference>
<dbReference type="SUPFAM" id="SSF51182">
    <property type="entry name" value="RmlC-like cupins"/>
    <property type="match status" value="1"/>
</dbReference>
<dbReference type="Proteomes" id="UP000178650">
    <property type="component" value="Unassembled WGS sequence"/>
</dbReference>
<dbReference type="PANTHER" id="PTHR37694">
    <property type="entry name" value="SLR8022 PROTEIN"/>
    <property type="match status" value="1"/>
</dbReference>
<evidence type="ECO:0000259" key="1">
    <source>
        <dbReference type="Pfam" id="PF07883"/>
    </source>
</evidence>
<gene>
    <name evidence="2" type="ORF">A2358_02435</name>
</gene>
<dbReference type="InterPro" id="IPR014710">
    <property type="entry name" value="RmlC-like_jellyroll"/>
</dbReference>
<dbReference type="EMBL" id="MHPJ01000026">
    <property type="protein sequence ID" value="OGZ78184.1"/>
    <property type="molecule type" value="Genomic_DNA"/>
</dbReference>
<evidence type="ECO:0000313" key="2">
    <source>
        <dbReference type="EMBL" id="OGZ78184.1"/>
    </source>
</evidence>
<dbReference type="InterPro" id="IPR013096">
    <property type="entry name" value="Cupin_2"/>
</dbReference>
<feature type="domain" description="Cupin type-2" evidence="1">
    <location>
        <begin position="33"/>
        <end position="94"/>
    </location>
</feature>
<accession>A0A1G2ITG8</accession>